<feature type="transmembrane region" description="Helical" evidence="1">
    <location>
        <begin position="26"/>
        <end position="46"/>
    </location>
</feature>
<reference evidence="2 3" key="1">
    <citation type="submission" date="2013-07" db="EMBL/GenBank/DDBJ databases">
        <authorList>
            <person name="Weinstock G."/>
            <person name="Sodergren E."/>
            <person name="Wylie T."/>
            <person name="Fulton L."/>
            <person name="Fulton R."/>
            <person name="Fronick C."/>
            <person name="O'Laughlin M."/>
            <person name="Godfrey J."/>
            <person name="Miner T."/>
            <person name="Herter B."/>
            <person name="Appelbaum E."/>
            <person name="Cordes M."/>
            <person name="Lek S."/>
            <person name="Wollam A."/>
            <person name="Pepin K.H."/>
            <person name="Palsikar V.B."/>
            <person name="Mitreva M."/>
            <person name="Wilson R.K."/>
        </authorList>
    </citation>
    <scope>NUCLEOTIDE SEQUENCE [LARGE SCALE GENOMIC DNA]</scope>
    <source>
        <strain evidence="2 3">ATCC 27760</strain>
    </source>
</reference>
<keyword evidence="1" id="KW-1133">Transmembrane helix</keyword>
<name>U2JJZ9_9FIRM</name>
<dbReference type="GeneID" id="93692607"/>
<keyword evidence="1" id="KW-0472">Membrane</keyword>
<feature type="transmembrane region" description="Helical" evidence="1">
    <location>
        <begin position="58"/>
        <end position="78"/>
    </location>
</feature>
<dbReference type="Pfam" id="PF04018">
    <property type="entry name" value="VCA0040-like"/>
    <property type="match status" value="1"/>
</dbReference>
<sequence>MKKLITLLHGFCMALADSVPGVSGGTIAFLMGFYDNFIGSLNALISGSKQERIQAVKYLIKLGIGWVIGFCSSVLVLANVFESHIYRVSSLFIGFIIFAIPVVIYEEKKVLKDRWKMSFFVLIGMAFVVAITYANTFVGGGKDLSNPDIGMYIYAFFVGAVAICAMVLPGISGSTLLLIFGLYIPIINGIHDLLHLNFHMLPILIVFGLGVITGIISIIKLIQNALTKHRGATVYLIIGMMLGSLYSVFMGPTTLENPQPAMGLHTFSIVFFLIGGVVILGMQGLKMLSDKNSTPANEPKAEVQAK</sequence>
<dbReference type="STRING" id="411473.RUMCAL_03513"/>
<feature type="transmembrane region" description="Helical" evidence="1">
    <location>
        <begin position="117"/>
        <end position="137"/>
    </location>
</feature>
<evidence type="ECO:0000313" key="2">
    <source>
        <dbReference type="EMBL" id="ERJ86566.1"/>
    </source>
</evidence>
<feature type="transmembrane region" description="Helical" evidence="1">
    <location>
        <begin position="84"/>
        <end position="105"/>
    </location>
</feature>
<dbReference type="AlphaFoldDB" id="U2JJZ9"/>
<feature type="transmembrane region" description="Helical" evidence="1">
    <location>
        <begin position="175"/>
        <end position="194"/>
    </location>
</feature>
<dbReference type="EMBL" id="AWVF01000478">
    <property type="protein sequence ID" value="ERJ86566.1"/>
    <property type="molecule type" value="Genomic_DNA"/>
</dbReference>
<dbReference type="eggNOG" id="COG2035">
    <property type="taxonomic scope" value="Bacteria"/>
</dbReference>
<dbReference type="PANTHER" id="PTHR37308">
    <property type="entry name" value="INTEGRAL MEMBRANE PROTEIN"/>
    <property type="match status" value="1"/>
</dbReference>
<evidence type="ECO:0008006" key="4">
    <source>
        <dbReference type="Google" id="ProtNLM"/>
    </source>
</evidence>
<proteinExistence type="predicted"/>
<dbReference type="PANTHER" id="PTHR37308:SF1">
    <property type="entry name" value="POLYPRENYL-PHOSPHATE TRANSPORTER"/>
    <property type="match status" value="1"/>
</dbReference>
<protein>
    <recommendedName>
        <fullName evidence="4">DUF368 domain-containing protein</fullName>
    </recommendedName>
</protein>
<feature type="transmembrane region" description="Helical" evidence="1">
    <location>
        <begin position="261"/>
        <end position="282"/>
    </location>
</feature>
<keyword evidence="3" id="KW-1185">Reference proteome</keyword>
<comment type="caution">
    <text evidence="2">The sequence shown here is derived from an EMBL/GenBank/DDBJ whole genome shotgun (WGS) entry which is preliminary data.</text>
</comment>
<evidence type="ECO:0000313" key="3">
    <source>
        <dbReference type="Proteomes" id="UP000016662"/>
    </source>
</evidence>
<gene>
    <name evidence="2" type="ORF">RUMCAL_03513</name>
</gene>
<dbReference type="PATRIC" id="fig|411473.3.peg.2940"/>
<feature type="transmembrane region" description="Helical" evidence="1">
    <location>
        <begin position="200"/>
        <end position="222"/>
    </location>
</feature>
<dbReference type="RefSeq" id="WP_021681842.1">
    <property type="nucleotide sequence ID" value="NZ_KI260386.1"/>
</dbReference>
<feature type="transmembrane region" description="Helical" evidence="1">
    <location>
        <begin position="234"/>
        <end position="255"/>
    </location>
</feature>
<feature type="transmembrane region" description="Helical" evidence="1">
    <location>
        <begin position="149"/>
        <end position="168"/>
    </location>
</feature>
<dbReference type="Proteomes" id="UP000016662">
    <property type="component" value="Unassembled WGS sequence"/>
</dbReference>
<keyword evidence="1" id="KW-0812">Transmembrane</keyword>
<organism evidence="2 3">
    <name type="scientific">Ruminococcus callidus ATCC 27760</name>
    <dbReference type="NCBI Taxonomy" id="411473"/>
    <lineage>
        <taxon>Bacteria</taxon>
        <taxon>Bacillati</taxon>
        <taxon>Bacillota</taxon>
        <taxon>Clostridia</taxon>
        <taxon>Eubacteriales</taxon>
        <taxon>Oscillospiraceae</taxon>
        <taxon>Ruminococcus</taxon>
    </lineage>
</organism>
<dbReference type="HOGENOM" id="CLU_055621_1_0_9"/>
<accession>U2JJZ9</accession>
<dbReference type="OrthoDB" id="9793746at2"/>
<dbReference type="InterPro" id="IPR007163">
    <property type="entry name" value="VCA0040-like"/>
</dbReference>
<evidence type="ECO:0000256" key="1">
    <source>
        <dbReference type="SAM" id="Phobius"/>
    </source>
</evidence>